<dbReference type="EMBL" id="JAVXUO010001188">
    <property type="protein sequence ID" value="KAK2985156.1"/>
    <property type="molecule type" value="Genomic_DNA"/>
</dbReference>
<protein>
    <recommendedName>
        <fullName evidence="2">Reverse transcriptase Ty1/copia-type domain-containing protein</fullName>
    </recommendedName>
</protein>
<comment type="caution">
    <text evidence="3">The sequence shown here is derived from an EMBL/GenBank/DDBJ whole genome shotgun (WGS) entry which is preliminary data.</text>
</comment>
<feature type="domain" description="Reverse transcriptase Ty1/copia-type" evidence="2">
    <location>
        <begin position="125"/>
        <end position="205"/>
    </location>
</feature>
<keyword evidence="4" id="KW-1185">Reference proteome</keyword>
<dbReference type="Proteomes" id="UP001187471">
    <property type="component" value="Unassembled WGS sequence"/>
</dbReference>
<evidence type="ECO:0000313" key="4">
    <source>
        <dbReference type="Proteomes" id="UP001187471"/>
    </source>
</evidence>
<reference evidence="3" key="1">
    <citation type="submission" date="2022-12" db="EMBL/GenBank/DDBJ databases">
        <title>Draft genome assemblies for two species of Escallonia (Escalloniales).</title>
        <authorList>
            <person name="Chanderbali A."/>
            <person name="Dervinis C."/>
            <person name="Anghel I."/>
            <person name="Soltis D."/>
            <person name="Soltis P."/>
            <person name="Zapata F."/>
        </authorList>
    </citation>
    <scope>NUCLEOTIDE SEQUENCE</scope>
    <source>
        <strain evidence="3">UCBG92.1500</strain>
        <tissue evidence="3">Leaf</tissue>
    </source>
</reference>
<dbReference type="Pfam" id="PF07727">
    <property type="entry name" value="RVT_2"/>
    <property type="match status" value="1"/>
</dbReference>
<organism evidence="3 4">
    <name type="scientific">Escallonia rubra</name>
    <dbReference type="NCBI Taxonomy" id="112253"/>
    <lineage>
        <taxon>Eukaryota</taxon>
        <taxon>Viridiplantae</taxon>
        <taxon>Streptophyta</taxon>
        <taxon>Embryophyta</taxon>
        <taxon>Tracheophyta</taxon>
        <taxon>Spermatophyta</taxon>
        <taxon>Magnoliopsida</taxon>
        <taxon>eudicotyledons</taxon>
        <taxon>Gunneridae</taxon>
        <taxon>Pentapetalae</taxon>
        <taxon>asterids</taxon>
        <taxon>campanulids</taxon>
        <taxon>Escalloniales</taxon>
        <taxon>Escalloniaceae</taxon>
        <taxon>Escallonia</taxon>
    </lineage>
</organism>
<evidence type="ECO:0000313" key="3">
    <source>
        <dbReference type="EMBL" id="KAK2985156.1"/>
    </source>
</evidence>
<proteinExistence type="predicted"/>
<name>A0AA88UK72_9ASTE</name>
<evidence type="ECO:0000259" key="2">
    <source>
        <dbReference type="Pfam" id="PF07727"/>
    </source>
</evidence>
<dbReference type="AlphaFoldDB" id="A0AA88UK72"/>
<accession>A0AA88UK72</accession>
<dbReference type="InterPro" id="IPR013103">
    <property type="entry name" value="RVT_2"/>
</dbReference>
<gene>
    <name evidence="3" type="ORF">RJ640_014019</name>
</gene>
<sequence length="236" mass="26732">MASLPAKYFPLKINYNTQKEMWKMSELIFMCVQEEERLKSEQPDGAHVVINGSSKGKGKKFGKGSMQGSKNASITKTEKIGASLLHIEDNDAPKVVPNNMPPIMDLAQIPASEPPLRRSGKESWIAISDDYNDILLATIDMHMLHETKYFLSKNFDMNDLGEAFYVKCIEIHRDRSRGILGLSQRAYIDKVLKRFNMHSCSPTVALVIKGENVSLLHVLEIDWSKTKWSVLLVHQQ</sequence>
<feature type="region of interest" description="Disordered" evidence="1">
    <location>
        <begin position="46"/>
        <end position="69"/>
    </location>
</feature>
<evidence type="ECO:0000256" key="1">
    <source>
        <dbReference type="SAM" id="MobiDB-lite"/>
    </source>
</evidence>